<protein>
    <submittedName>
        <fullName evidence="2">Nucleoside-diphosphate-sugar epimerase</fullName>
    </submittedName>
</protein>
<dbReference type="Gene3D" id="3.40.50.720">
    <property type="entry name" value="NAD(P)-binding Rossmann-like Domain"/>
    <property type="match status" value="1"/>
</dbReference>
<dbReference type="Pfam" id="PF01370">
    <property type="entry name" value="Epimerase"/>
    <property type="match status" value="1"/>
</dbReference>
<dbReference type="InterPro" id="IPR001509">
    <property type="entry name" value="Epimerase_deHydtase"/>
</dbReference>
<feature type="domain" description="NAD-dependent epimerase/dehydratase" evidence="1">
    <location>
        <begin position="12"/>
        <end position="234"/>
    </location>
</feature>
<sequence>MSAESSGYEIDALVFGATGFAGGALAEALAKSGKRVRILARPTSDTKAAESWGVEIVRGDLKSAEDVDAAIRGAKVVYNLASPFRDANAGLKGNRDVHVNGTNYMLDASRKYDVERVVHCTTAGVHGHNLEIPCNEDSPFNPGDEYQVTKLEGEEIFRDAMKKGFPGVVVRPASMYGIGDLRMLKMYKLIQTGKWRMVGSGKVWNHPVYADDLTQGFRLCGEHPNAVGGTYIIGGPDPIYLNDYADIVADAVGVPRPTKRVPLWPVLAASHLCLGICKPLGIDPPLHPRRVHFFTHDRNFDNGRAARDIGYNPQVTVAQGVFATADWYFEQGHLAGEKPERTPEQLAMLEHVKKSHEAMMAPDIVPA</sequence>
<comment type="caution">
    <text evidence="2">The sequence shown here is derived from an EMBL/GenBank/DDBJ whole genome shotgun (WGS) entry which is preliminary data.</text>
</comment>
<dbReference type="GO" id="GO:0004029">
    <property type="term" value="F:aldehyde dehydrogenase (NAD+) activity"/>
    <property type="evidence" value="ECO:0007669"/>
    <property type="project" value="TreeGrafter"/>
</dbReference>
<reference evidence="2 3" key="1">
    <citation type="submission" date="2020-08" db="EMBL/GenBank/DDBJ databases">
        <title>Genomic Encyclopedia of Type Strains, Phase IV (KMG-IV): sequencing the most valuable type-strain genomes for metagenomic binning, comparative biology and taxonomic classification.</title>
        <authorList>
            <person name="Goeker M."/>
        </authorList>
    </citation>
    <scope>NUCLEOTIDE SEQUENCE [LARGE SCALE GENOMIC DNA]</scope>
    <source>
        <strain evidence="2 3">DSM 103725</strain>
    </source>
</reference>
<dbReference type="RefSeq" id="WP_184677970.1">
    <property type="nucleotide sequence ID" value="NZ_JACHGY010000001.1"/>
</dbReference>
<organism evidence="2 3">
    <name type="scientific">Algisphaera agarilytica</name>
    <dbReference type="NCBI Taxonomy" id="1385975"/>
    <lineage>
        <taxon>Bacteria</taxon>
        <taxon>Pseudomonadati</taxon>
        <taxon>Planctomycetota</taxon>
        <taxon>Phycisphaerae</taxon>
        <taxon>Phycisphaerales</taxon>
        <taxon>Phycisphaeraceae</taxon>
        <taxon>Algisphaera</taxon>
    </lineage>
</organism>
<keyword evidence="3" id="KW-1185">Reference proteome</keyword>
<accession>A0A7X0LKI2</accession>
<dbReference type="PANTHER" id="PTHR48079:SF6">
    <property type="entry name" value="NAD(P)-BINDING DOMAIN-CONTAINING PROTEIN-RELATED"/>
    <property type="match status" value="1"/>
</dbReference>
<dbReference type="InterPro" id="IPR036291">
    <property type="entry name" value="NAD(P)-bd_dom_sf"/>
</dbReference>
<evidence type="ECO:0000259" key="1">
    <source>
        <dbReference type="Pfam" id="PF01370"/>
    </source>
</evidence>
<evidence type="ECO:0000313" key="2">
    <source>
        <dbReference type="EMBL" id="MBB6430455.1"/>
    </source>
</evidence>
<dbReference type="PANTHER" id="PTHR48079">
    <property type="entry name" value="PROTEIN YEEZ"/>
    <property type="match status" value="1"/>
</dbReference>
<dbReference type="GO" id="GO:0005737">
    <property type="term" value="C:cytoplasm"/>
    <property type="evidence" value="ECO:0007669"/>
    <property type="project" value="TreeGrafter"/>
</dbReference>
<dbReference type="SUPFAM" id="SSF51735">
    <property type="entry name" value="NAD(P)-binding Rossmann-fold domains"/>
    <property type="match status" value="1"/>
</dbReference>
<proteinExistence type="predicted"/>
<dbReference type="EMBL" id="JACHGY010000001">
    <property type="protein sequence ID" value="MBB6430455.1"/>
    <property type="molecule type" value="Genomic_DNA"/>
</dbReference>
<dbReference type="Proteomes" id="UP000541810">
    <property type="component" value="Unassembled WGS sequence"/>
</dbReference>
<gene>
    <name evidence="2" type="ORF">HNQ40_002261</name>
</gene>
<dbReference type="InterPro" id="IPR051783">
    <property type="entry name" value="NAD(P)-dependent_oxidoreduct"/>
</dbReference>
<name>A0A7X0LKI2_9BACT</name>
<dbReference type="AlphaFoldDB" id="A0A7X0LKI2"/>
<evidence type="ECO:0000313" key="3">
    <source>
        <dbReference type="Proteomes" id="UP000541810"/>
    </source>
</evidence>